<evidence type="ECO:0000313" key="3">
    <source>
        <dbReference type="EMBL" id="QFU82413.1"/>
    </source>
</evidence>
<feature type="region of interest" description="Disordered" evidence="1">
    <location>
        <begin position="338"/>
        <end position="371"/>
    </location>
</feature>
<evidence type="ECO:0000256" key="2">
    <source>
        <dbReference type="SAM" id="Phobius"/>
    </source>
</evidence>
<keyword evidence="4" id="KW-1185">Reference proteome</keyword>
<evidence type="ECO:0000256" key="1">
    <source>
        <dbReference type="SAM" id="MobiDB-lite"/>
    </source>
</evidence>
<keyword evidence="2" id="KW-0812">Transmembrane</keyword>
<evidence type="ECO:0000313" key="4">
    <source>
        <dbReference type="Proteomes" id="UP000326170"/>
    </source>
</evidence>
<reference evidence="3 4" key="1">
    <citation type="journal article" date="2007" name="Int. J. Syst. Evol. Microbiol.">
        <title>Natronorubrum sulfidifaciens sp. nov., an extremely haloalkaliphilic archaeon isolated from Aiding salt lake in Xin-Jiang, China.</title>
        <authorList>
            <person name="Cui H.L."/>
            <person name="Tohty D."/>
            <person name="Liu H.C."/>
            <person name="Liu S.J."/>
            <person name="Oren A."/>
            <person name="Zhou P.J."/>
        </authorList>
    </citation>
    <scope>NUCLEOTIDE SEQUENCE [LARGE SCALE GENOMIC DNA]</scope>
    <source>
        <strain evidence="3 4">7-3</strain>
    </source>
</reference>
<dbReference type="Proteomes" id="UP000326170">
    <property type="component" value="Chromosome"/>
</dbReference>
<feature type="transmembrane region" description="Helical" evidence="2">
    <location>
        <begin position="7"/>
        <end position="25"/>
    </location>
</feature>
<dbReference type="RefSeq" id="WP_152940408.1">
    <property type="nucleotide sequence ID" value="NZ_CP045488.1"/>
</dbReference>
<dbReference type="AlphaFoldDB" id="A0A5P9P2Q3"/>
<protein>
    <submittedName>
        <fullName evidence="3">DUF58 domain-containing protein</fullName>
    </submittedName>
</protein>
<proteinExistence type="predicted"/>
<dbReference type="KEGG" id="nas:GCU68_07700"/>
<organism evidence="3 4">
    <name type="scientific">Natronorubrum aibiense</name>
    <dbReference type="NCBI Taxonomy" id="348826"/>
    <lineage>
        <taxon>Archaea</taxon>
        <taxon>Methanobacteriati</taxon>
        <taxon>Methanobacteriota</taxon>
        <taxon>Stenosarchaea group</taxon>
        <taxon>Halobacteria</taxon>
        <taxon>Halobacteriales</taxon>
        <taxon>Natrialbaceae</taxon>
        <taxon>Natronorubrum</taxon>
    </lineage>
</organism>
<name>A0A5P9P2Q3_9EURY</name>
<sequence length="371" mass="39464">MRVTVRGWAVVVVLAASVGMAWQFGPRALNAVVTPLLVVLVAGLLTTARVDRPTVERTPVSDGFVGDRRPIDIDIESAGTVSATVRDAVGGGLSVVGDESAATTDSGDNDCEPVLETILEGDERFSYAVRLEERGEHRLGPLTLTVSDAFGLVERRFEYETQSSVLVYPHVYDLHGSARQTLSTVVGSTDEQDRTAFDSLRAYQHGDALRDINWNATAKRPDDDLVVTEYDTDADAGTVTVAADCHPGWADEAAIAVATITTYLLEAGVTVGLALPSGDTAPGAGDRHRWDLLRRLAILEGGDLEERQRQAADVLVRADAEGVRVVVAGRTVPFEQFTGRDEVGRHGRSTRGRAGGAGPGGSDRTDTGVST</sequence>
<dbReference type="GeneID" id="42300922"/>
<dbReference type="EMBL" id="CP045488">
    <property type="protein sequence ID" value="QFU82413.1"/>
    <property type="molecule type" value="Genomic_DNA"/>
</dbReference>
<dbReference type="OrthoDB" id="313155at2157"/>
<dbReference type="PANTHER" id="PTHR34351">
    <property type="entry name" value="SLR1927 PROTEIN-RELATED"/>
    <property type="match status" value="1"/>
</dbReference>
<keyword evidence="2" id="KW-0472">Membrane</keyword>
<feature type="transmembrane region" description="Helical" evidence="2">
    <location>
        <begin position="31"/>
        <end position="48"/>
    </location>
</feature>
<keyword evidence="2" id="KW-1133">Transmembrane helix</keyword>
<accession>A0A5P9P2Q3</accession>
<gene>
    <name evidence="3" type="ORF">GCU68_07700</name>
</gene>
<dbReference type="PANTHER" id="PTHR34351:SF1">
    <property type="entry name" value="SLR1927 PROTEIN"/>
    <property type="match status" value="1"/>
</dbReference>